<keyword evidence="2" id="KW-1185">Reference proteome</keyword>
<evidence type="ECO:0000313" key="2">
    <source>
        <dbReference type="Proteomes" id="UP001303046"/>
    </source>
</evidence>
<dbReference type="EMBL" id="JAVFWL010000004">
    <property type="protein sequence ID" value="KAK6750998.1"/>
    <property type="molecule type" value="Genomic_DNA"/>
</dbReference>
<dbReference type="Gene3D" id="3.60.10.10">
    <property type="entry name" value="Endonuclease/exonuclease/phosphatase"/>
    <property type="match status" value="1"/>
</dbReference>
<dbReference type="InterPro" id="IPR036691">
    <property type="entry name" value="Endo/exonu/phosph_ase_sf"/>
</dbReference>
<comment type="caution">
    <text evidence="1">The sequence shown here is derived from an EMBL/GenBank/DDBJ whole genome shotgun (WGS) entry which is preliminary data.</text>
</comment>
<sequence length="131" mass="15269">MWAVLVLLWTYPSSILSILTRYCHLVWPLLRLRPLGQRPINIINCYSPTSAADESELDAFYEVLEEVVCNEESFYKEDLNAKLGRATEEEYKIRRSGLRDRNENVNRLAALLSAAPLFHGNFLFVKKNHRR</sequence>
<organism evidence="1 2">
    <name type="scientific">Necator americanus</name>
    <name type="common">Human hookworm</name>
    <dbReference type="NCBI Taxonomy" id="51031"/>
    <lineage>
        <taxon>Eukaryota</taxon>
        <taxon>Metazoa</taxon>
        <taxon>Ecdysozoa</taxon>
        <taxon>Nematoda</taxon>
        <taxon>Chromadorea</taxon>
        <taxon>Rhabditida</taxon>
        <taxon>Rhabditina</taxon>
        <taxon>Rhabditomorpha</taxon>
        <taxon>Strongyloidea</taxon>
        <taxon>Ancylostomatidae</taxon>
        <taxon>Bunostominae</taxon>
        <taxon>Necator</taxon>
    </lineage>
</organism>
<gene>
    <name evidence="1" type="primary">Necator_chrIV.g16066</name>
    <name evidence="1" type="ORF">RB195_002770</name>
</gene>
<evidence type="ECO:0000313" key="1">
    <source>
        <dbReference type="EMBL" id="KAK6750998.1"/>
    </source>
</evidence>
<protein>
    <submittedName>
        <fullName evidence="1">Uncharacterized protein</fullName>
    </submittedName>
</protein>
<reference evidence="1 2" key="1">
    <citation type="submission" date="2023-08" db="EMBL/GenBank/DDBJ databases">
        <title>A Necator americanus chromosomal reference genome.</title>
        <authorList>
            <person name="Ilik V."/>
            <person name="Petrzelkova K.J."/>
            <person name="Pardy F."/>
            <person name="Fuh T."/>
            <person name="Niatou-Singa F.S."/>
            <person name="Gouil Q."/>
            <person name="Baker L."/>
            <person name="Ritchie M.E."/>
            <person name="Jex A.R."/>
            <person name="Gazzola D."/>
            <person name="Li H."/>
            <person name="Toshio Fujiwara R."/>
            <person name="Zhan B."/>
            <person name="Aroian R.V."/>
            <person name="Pafco B."/>
            <person name="Schwarz E.M."/>
        </authorList>
    </citation>
    <scope>NUCLEOTIDE SEQUENCE [LARGE SCALE GENOMIC DNA]</scope>
    <source>
        <strain evidence="1 2">Aroian</strain>
        <tissue evidence="1">Whole animal</tissue>
    </source>
</reference>
<name>A0ABR1DLF6_NECAM</name>
<proteinExistence type="predicted"/>
<accession>A0ABR1DLF6</accession>
<dbReference type="Proteomes" id="UP001303046">
    <property type="component" value="Unassembled WGS sequence"/>
</dbReference>